<dbReference type="RefSeq" id="WP_373971052.1">
    <property type="nucleotide sequence ID" value="NZ_JBHDLJ010000003.1"/>
</dbReference>
<dbReference type="Proteomes" id="UP001575652">
    <property type="component" value="Unassembled WGS sequence"/>
</dbReference>
<protein>
    <submittedName>
        <fullName evidence="2">PTS sugar transporter subunit IIA</fullName>
    </submittedName>
</protein>
<evidence type="ECO:0000259" key="1">
    <source>
        <dbReference type="PROSITE" id="PS51094"/>
    </source>
</evidence>
<evidence type="ECO:0000313" key="2">
    <source>
        <dbReference type="EMBL" id="MFB0833874.1"/>
    </source>
</evidence>
<comment type="caution">
    <text evidence="2">The sequence shown here is derived from an EMBL/GenBank/DDBJ whole genome shotgun (WGS) entry which is preliminary data.</text>
</comment>
<name>A0ABV4UL57_9MICC</name>
<organism evidence="2 3">
    <name type="scientific">Arthrobacter halodurans</name>
    <dbReference type="NCBI Taxonomy" id="516699"/>
    <lineage>
        <taxon>Bacteria</taxon>
        <taxon>Bacillati</taxon>
        <taxon>Actinomycetota</taxon>
        <taxon>Actinomycetes</taxon>
        <taxon>Micrococcales</taxon>
        <taxon>Micrococcaceae</taxon>
        <taxon>Arthrobacter</taxon>
    </lineage>
</organism>
<proteinExistence type="predicted"/>
<sequence length="162" mass="17229">MSRSEISGLDGLTSPELVQLDLAVPDRDAAVEVLARRLFDAGRITDLEGFMGQVRAREHQLATGLPGGIGMPHARTAFTDRVSIAVGITAYGHALDFGAADGPATVVLLLATPADSFSLHLGILATLARSLSKQAFRESLRRAYDPEVIAELINSSVDFEDV</sequence>
<evidence type="ECO:0000313" key="3">
    <source>
        <dbReference type="Proteomes" id="UP001575652"/>
    </source>
</evidence>
<feature type="domain" description="PTS EIIA type-2" evidence="1">
    <location>
        <begin position="11"/>
        <end position="156"/>
    </location>
</feature>
<keyword evidence="2" id="KW-0762">Sugar transport</keyword>
<dbReference type="PROSITE" id="PS51094">
    <property type="entry name" value="PTS_EIIA_TYPE_2"/>
    <property type="match status" value="1"/>
</dbReference>
<dbReference type="InterPro" id="IPR051541">
    <property type="entry name" value="PTS_SugarTrans_NitroReg"/>
</dbReference>
<accession>A0ABV4UL57</accession>
<dbReference type="EMBL" id="JBHDLJ010000003">
    <property type="protein sequence ID" value="MFB0833874.1"/>
    <property type="molecule type" value="Genomic_DNA"/>
</dbReference>
<reference evidence="2 3" key="1">
    <citation type="submission" date="2024-09" db="EMBL/GenBank/DDBJ databases">
        <authorList>
            <person name="Salinas-Garcia M.A."/>
            <person name="Prieme A."/>
        </authorList>
    </citation>
    <scope>NUCLEOTIDE SEQUENCE [LARGE SCALE GENOMIC DNA]</scope>
    <source>
        <strain evidence="2 3">DSM 21081</strain>
    </source>
</reference>
<dbReference type="PANTHER" id="PTHR47738">
    <property type="entry name" value="PTS SYSTEM FRUCTOSE-LIKE EIIA COMPONENT-RELATED"/>
    <property type="match status" value="1"/>
</dbReference>
<dbReference type="Pfam" id="PF00359">
    <property type="entry name" value="PTS_EIIA_2"/>
    <property type="match status" value="1"/>
</dbReference>
<dbReference type="InterPro" id="IPR002178">
    <property type="entry name" value="PTS_EIIA_type-2_dom"/>
</dbReference>
<dbReference type="Gene3D" id="3.40.930.10">
    <property type="entry name" value="Mannitol-specific EII, Chain A"/>
    <property type="match status" value="1"/>
</dbReference>
<dbReference type="SUPFAM" id="SSF55804">
    <property type="entry name" value="Phoshotransferase/anion transport protein"/>
    <property type="match status" value="1"/>
</dbReference>
<dbReference type="InterPro" id="IPR016152">
    <property type="entry name" value="PTrfase/Anion_transptr"/>
</dbReference>
<keyword evidence="3" id="KW-1185">Reference proteome</keyword>
<keyword evidence="2" id="KW-0813">Transport</keyword>
<gene>
    <name evidence="2" type="ORF">ACETWP_04670</name>
</gene>